<dbReference type="RefSeq" id="WP_143024304.1">
    <property type="nucleotide sequence ID" value="NZ_FNCO01000002.1"/>
</dbReference>
<evidence type="ECO:0000313" key="2">
    <source>
        <dbReference type="Proteomes" id="UP000182894"/>
    </source>
</evidence>
<organism evidence="1 2">
    <name type="scientific">Pseudomonas abietaniphila</name>
    <dbReference type="NCBI Taxonomy" id="89065"/>
    <lineage>
        <taxon>Bacteria</taxon>
        <taxon>Pseudomonadati</taxon>
        <taxon>Pseudomonadota</taxon>
        <taxon>Gammaproteobacteria</taxon>
        <taxon>Pseudomonadales</taxon>
        <taxon>Pseudomonadaceae</taxon>
        <taxon>Pseudomonas</taxon>
    </lineage>
</organism>
<reference evidence="2" key="1">
    <citation type="submission" date="2016-10" db="EMBL/GenBank/DDBJ databases">
        <authorList>
            <person name="Varghese N."/>
            <person name="Submissions S."/>
        </authorList>
    </citation>
    <scope>NUCLEOTIDE SEQUENCE [LARGE SCALE GENOMIC DNA]</scope>
    <source>
        <strain evidence="2">ATCC 700689</strain>
    </source>
</reference>
<accession>A0A1G7VHA7</accession>
<dbReference type="AlphaFoldDB" id="A0A1G7VHA7"/>
<evidence type="ECO:0000313" key="1">
    <source>
        <dbReference type="EMBL" id="SDG58941.1"/>
    </source>
</evidence>
<dbReference type="OrthoDB" id="8903747at2"/>
<name>A0A1G7VHA7_9PSED</name>
<dbReference type="STRING" id="89065.SAMN05216605_102497"/>
<dbReference type="Proteomes" id="UP000182894">
    <property type="component" value="Unassembled WGS sequence"/>
</dbReference>
<gene>
    <name evidence="1" type="ORF">SAMN05216605_102497</name>
</gene>
<keyword evidence="2" id="KW-1185">Reference proteome</keyword>
<dbReference type="EMBL" id="FNCO01000002">
    <property type="protein sequence ID" value="SDG58941.1"/>
    <property type="molecule type" value="Genomic_DNA"/>
</dbReference>
<dbReference type="InterPro" id="IPR027417">
    <property type="entry name" value="P-loop_NTPase"/>
</dbReference>
<protein>
    <recommendedName>
        <fullName evidence="3">AAA domain-containing protein</fullName>
    </recommendedName>
</protein>
<proteinExistence type="predicted"/>
<dbReference type="SUPFAM" id="SSF52540">
    <property type="entry name" value="P-loop containing nucleoside triphosphate hydrolases"/>
    <property type="match status" value="1"/>
</dbReference>
<evidence type="ECO:0008006" key="3">
    <source>
        <dbReference type="Google" id="ProtNLM"/>
    </source>
</evidence>
<sequence>MDDSDYKQHAVFSQTFTVITTPLADACSVAMDAVFMRKTGIVFYGLARLGKSRCAEVLKSRLSGFMPRAYVTQIEVLRNESYTSNIAVQIGLEEGCEFKQRSELAVLRFERIVNAIEFKCKERNCNQWVLLLDEFQRLRVFDLHQLADMFNMLHRKGIIMTVISFAMPGVFKLKEKARKDDDAAKLISRFMSEFIEFAGCRKKSELKLILDAVDSSSDYTHSNGLTCTQSLVPAAYSHGFRLANYTDEIWKALQFMAFGAYKRNLPLEHVFRTIGYVLRQCKNHDRPFLELTTHDIEKAVSRSNIANFTKENGDKIA</sequence>